<feature type="binding site" description="via persulfide group" evidence="9">
    <location>
        <position position="327"/>
    </location>
    <ligand>
        <name>[2Fe-2S] cluster</name>
        <dbReference type="ChEBI" id="CHEBI:190135"/>
        <note>ligand shared with IscU</note>
    </ligand>
</feature>
<evidence type="ECO:0000313" key="12">
    <source>
        <dbReference type="EMBL" id="KKG06248.1"/>
    </source>
</evidence>
<evidence type="ECO:0000256" key="2">
    <source>
        <dbReference type="ARBA" id="ARBA00006490"/>
    </source>
</evidence>
<evidence type="ECO:0000313" key="15">
    <source>
        <dbReference type="Proteomes" id="UP000034578"/>
    </source>
</evidence>
<keyword evidence="3 9" id="KW-0963">Cytoplasm</keyword>
<name>A0A0F8TQC4_METMZ</name>
<dbReference type="EMBL" id="JJQU01000082">
    <property type="protein sequence ID" value="KKH87459.1"/>
    <property type="molecule type" value="Genomic_DNA"/>
</dbReference>
<evidence type="ECO:0000256" key="10">
    <source>
        <dbReference type="RuleBase" id="RU004504"/>
    </source>
</evidence>
<keyword evidence="7 9" id="KW-0408">Iron</keyword>
<dbReference type="Pfam" id="PF00266">
    <property type="entry name" value="Aminotran_5"/>
    <property type="match status" value="1"/>
</dbReference>
<keyword evidence="15" id="KW-1185">Reference proteome</keyword>
<dbReference type="PIRSF" id="PIRSF005572">
    <property type="entry name" value="NifS"/>
    <property type="match status" value="1"/>
</dbReference>
<evidence type="ECO:0000256" key="6">
    <source>
        <dbReference type="ARBA" id="ARBA00022898"/>
    </source>
</evidence>
<dbReference type="InterPro" id="IPR000192">
    <property type="entry name" value="Aminotrans_V_dom"/>
</dbReference>
<proteinExistence type="inferred from homology"/>
<dbReference type="InterPro" id="IPR016454">
    <property type="entry name" value="Cysteine_dSase"/>
</dbReference>
<dbReference type="GO" id="GO:0051537">
    <property type="term" value="F:2 iron, 2 sulfur cluster binding"/>
    <property type="evidence" value="ECO:0007669"/>
    <property type="project" value="UniProtKB-UniRule"/>
</dbReference>
<dbReference type="FunFam" id="3.40.640.10:FF:000003">
    <property type="entry name" value="Cysteine desulfurase IscS"/>
    <property type="match status" value="1"/>
</dbReference>
<dbReference type="PANTHER" id="PTHR11601:SF34">
    <property type="entry name" value="CYSTEINE DESULFURASE"/>
    <property type="match status" value="1"/>
</dbReference>
<dbReference type="InterPro" id="IPR015421">
    <property type="entry name" value="PyrdxlP-dep_Trfase_major"/>
</dbReference>
<evidence type="ECO:0000256" key="9">
    <source>
        <dbReference type="HAMAP-Rule" id="MF_00331"/>
    </source>
</evidence>
<dbReference type="InterPro" id="IPR015422">
    <property type="entry name" value="PyrdxlP-dep_Trfase_small"/>
</dbReference>
<organism evidence="13 14">
    <name type="scientific">Methanosarcina mazei</name>
    <name type="common">Methanosarcina frisia</name>
    <dbReference type="NCBI Taxonomy" id="2209"/>
    <lineage>
        <taxon>Archaea</taxon>
        <taxon>Methanobacteriati</taxon>
        <taxon>Methanobacteriota</taxon>
        <taxon>Stenosarchaea group</taxon>
        <taxon>Methanomicrobia</taxon>
        <taxon>Methanosarcinales</taxon>
        <taxon>Methanosarcinaceae</taxon>
        <taxon>Methanosarcina</taxon>
    </lineage>
</organism>
<dbReference type="EMBL" id="JJOS01000012">
    <property type="protein sequence ID" value="KKG06248.1"/>
    <property type="molecule type" value="Genomic_DNA"/>
</dbReference>
<keyword evidence="8 9" id="KW-0411">Iron-sulfur</keyword>
<dbReference type="Proteomes" id="UP000034152">
    <property type="component" value="Unassembled WGS sequence"/>
</dbReference>
<comment type="catalytic activity">
    <reaction evidence="9">
        <text>(sulfur carrier)-H + L-cysteine = (sulfur carrier)-SH + L-alanine</text>
        <dbReference type="Rhea" id="RHEA:43892"/>
        <dbReference type="Rhea" id="RHEA-COMP:14737"/>
        <dbReference type="Rhea" id="RHEA-COMP:14739"/>
        <dbReference type="ChEBI" id="CHEBI:29917"/>
        <dbReference type="ChEBI" id="CHEBI:35235"/>
        <dbReference type="ChEBI" id="CHEBI:57972"/>
        <dbReference type="ChEBI" id="CHEBI:64428"/>
        <dbReference type="EC" id="2.8.1.7"/>
    </reaction>
</comment>
<comment type="function">
    <text evidence="9">Master enzyme that delivers sulfur to a number of partners involved in Fe-S cluster assembly, tRNA modification or cofactor biosynthesis. Catalyzes the removal of elemental sulfur atoms from cysteine to produce alanine. Functions as a sulfur delivery protein for Fe-S cluster synthesis onto IscU, an Fe-S scaffold assembly protein, as well as other S acceptor proteins.</text>
</comment>
<dbReference type="PANTHER" id="PTHR11601">
    <property type="entry name" value="CYSTEINE DESULFURYLASE FAMILY MEMBER"/>
    <property type="match status" value="1"/>
</dbReference>
<comment type="cofactor">
    <cofactor evidence="1 9 10">
        <name>pyridoxal 5'-phosphate</name>
        <dbReference type="ChEBI" id="CHEBI:597326"/>
    </cofactor>
</comment>
<comment type="similarity">
    <text evidence="2 9">Belongs to the class-V pyridoxal-phosphate-dependent aminotransferase family. NifS/IscS subfamily.</text>
</comment>
<dbReference type="EC" id="2.8.1.7" evidence="9"/>
<feature type="binding site" evidence="9">
    <location>
        <position position="154"/>
    </location>
    <ligand>
        <name>pyridoxal 5'-phosphate</name>
        <dbReference type="ChEBI" id="CHEBI:597326"/>
    </ligand>
</feature>
<dbReference type="AlphaFoldDB" id="A0A0F8TQC4"/>
<keyword evidence="9" id="KW-0001">2Fe-2S</keyword>
<comment type="miscellaneous">
    <text evidence="9">In Archaea the pyridoxal phosphate cofactor is not covalently bound to Lys but ligated by other amino acids.</text>
</comment>
<dbReference type="Gene3D" id="3.40.640.10">
    <property type="entry name" value="Type I PLP-dependent aspartate aminotransferase-like (Major domain)"/>
    <property type="match status" value="1"/>
</dbReference>
<evidence type="ECO:0000313" key="13">
    <source>
        <dbReference type="EMBL" id="KKH87459.1"/>
    </source>
</evidence>
<evidence type="ECO:0000256" key="7">
    <source>
        <dbReference type="ARBA" id="ARBA00023004"/>
    </source>
</evidence>
<keyword evidence="5 9" id="KW-0479">Metal-binding</keyword>
<dbReference type="GO" id="GO:0031071">
    <property type="term" value="F:cysteine desulfurase activity"/>
    <property type="evidence" value="ECO:0007669"/>
    <property type="project" value="UniProtKB-UniRule"/>
</dbReference>
<dbReference type="InterPro" id="IPR020578">
    <property type="entry name" value="Aminotrans_V_PyrdxlP_BS"/>
</dbReference>
<dbReference type="HAMAP" id="MF_00331">
    <property type="entry name" value="Cys_desulf_IscS"/>
    <property type="match status" value="1"/>
</dbReference>
<keyword evidence="4 9" id="KW-0808">Transferase</keyword>
<gene>
    <name evidence="9" type="primary">iscS</name>
    <name evidence="12" type="ORF">DU47_13495</name>
    <name evidence="13" type="ORF">DU80_06735</name>
</gene>
<reference evidence="14 15" key="1">
    <citation type="journal article" date="2015" name="ISME J.">
        <title>Genomic and phenotypic differentiation among Methanosarcina mazei populations from Columbia River sediment.</title>
        <authorList>
            <person name="Youngblut N.D."/>
            <person name="Wirth J.S."/>
            <person name="Henriksen J.R."/>
            <person name="Smith M."/>
            <person name="Simon H."/>
            <person name="Metcalf W.W."/>
            <person name="Whitaker R.J."/>
        </authorList>
    </citation>
    <scope>NUCLEOTIDE SEQUENCE [LARGE SCALE GENOMIC DNA]</scope>
    <source>
        <strain evidence="13 14">1.H.M.2.1</strain>
        <strain evidence="12 15">2.F.A.2.4</strain>
    </source>
</reference>
<comment type="caution">
    <text evidence="13">The sequence shown here is derived from an EMBL/GenBank/DDBJ whole genome shotgun (WGS) entry which is preliminary data.</text>
</comment>
<feature type="binding site" evidence="9">
    <location>
        <position position="240"/>
    </location>
    <ligand>
        <name>pyridoxal 5'-phosphate</name>
        <dbReference type="ChEBI" id="CHEBI:597326"/>
    </ligand>
</feature>
<keyword evidence="6 9" id="KW-0663">Pyridoxal phosphate</keyword>
<accession>A0A0F8TQC4</accession>
<dbReference type="GO" id="GO:0044571">
    <property type="term" value="P:[2Fe-2S] cluster assembly"/>
    <property type="evidence" value="ECO:0007669"/>
    <property type="project" value="UniProtKB-UniRule"/>
</dbReference>
<comment type="pathway">
    <text evidence="9">Cofactor biosynthesis; iron-sulfur cluster biosynthesis.</text>
</comment>
<dbReference type="PROSITE" id="PS00595">
    <property type="entry name" value="AA_TRANSFER_CLASS_5"/>
    <property type="match status" value="1"/>
</dbReference>
<evidence type="ECO:0000256" key="1">
    <source>
        <dbReference type="ARBA" id="ARBA00001933"/>
    </source>
</evidence>
<dbReference type="InterPro" id="IPR010240">
    <property type="entry name" value="Cys_deSase_IscS"/>
</dbReference>
<dbReference type="InterPro" id="IPR015424">
    <property type="entry name" value="PyrdxlP-dep_Trfase"/>
</dbReference>
<dbReference type="UniPathway" id="UPA00266"/>
<comment type="subunit">
    <text evidence="9">Homodimer. Forms a heterotetramer with IscU, interacts with other sulfur acceptors.</text>
</comment>
<evidence type="ECO:0000256" key="8">
    <source>
        <dbReference type="ARBA" id="ARBA00023014"/>
    </source>
</evidence>
<dbReference type="SUPFAM" id="SSF53383">
    <property type="entry name" value="PLP-dependent transferases"/>
    <property type="match status" value="1"/>
</dbReference>
<dbReference type="GO" id="GO:0006520">
    <property type="term" value="P:amino acid metabolic process"/>
    <property type="evidence" value="ECO:0007669"/>
    <property type="project" value="InterPro"/>
</dbReference>
<comment type="subcellular location">
    <subcellularLocation>
        <location evidence="9">Cytoplasm</location>
    </subcellularLocation>
</comment>
<protein>
    <recommendedName>
        <fullName evidence="9">Cysteine desulfurase IscS</fullName>
        <ecNumber evidence="9">2.8.1.7</ecNumber>
    </recommendedName>
</protein>
<dbReference type="PATRIC" id="fig|2209.56.peg.1471"/>
<dbReference type="NCBIfam" id="TIGR03402">
    <property type="entry name" value="FeS_nifS"/>
    <property type="match status" value="1"/>
</dbReference>
<feature type="binding site" evidence="9">
    <location>
        <begin position="74"/>
        <end position="75"/>
    </location>
    <ligand>
        <name>pyridoxal 5'-phosphate</name>
        <dbReference type="ChEBI" id="CHEBI:597326"/>
    </ligand>
</feature>
<dbReference type="Gene3D" id="1.10.260.50">
    <property type="match status" value="1"/>
</dbReference>
<evidence type="ECO:0000256" key="5">
    <source>
        <dbReference type="ARBA" id="ARBA00022723"/>
    </source>
</evidence>
<dbReference type="Proteomes" id="UP000034578">
    <property type="component" value="Unassembled WGS sequence"/>
</dbReference>
<feature type="binding site" evidence="9">
    <location>
        <begin position="202"/>
        <end position="204"/>
    </location>
    <ligand>
        <name>pyridoxal 5'-phosphate</name>
        <dbReference type="ChEBI" id="CHEBI:597326"/>
    </ligand>
</feature>
<dbReference type="InterPro" id="IPR017772">
    <property type="entry name" value="Cys_deSase_NifS_bac/arc"/>
</dbReference>
<dbReference type="NCBIfam" id="NF002806">
    <property type="entry name" value="PRK02948.1"/>
    <property type="match status" value="1"/>
</dbReference>
<evidence type="ECO:0000313" key="14">
    <source>
        <dbReference type="Proteomes" id="UP000034152"/>
    </source>
</evidence>
<sequence>MVENRTIYMDNSATTPVRKEVVEEMLPYLTENFGNPSSIYDPGKVSKRAIEEARKKVADAIGAEENEIYFTSGGTESDNWALKGIAFANRNKGKHIITSSIEHHAVLHACSWLEGQGFEVTYLPVDKYGMVAPEDLRNAIRDDTILISIMLANNEVGTIQPVEEIGKIAKEKRIYFHTDAVQAIGHVPIDVQKMNIDLLSLSGHKFGGPKGCGALYIRKSVKIEALFHGGAQERKRRAGTENVPAIVGLGKAIELATCELEEENKTLLEMRERLIEGLLQVPKTHLNGHPTERLANNVNITFEFIEGESLLLLLNAKGIFASTGSACNSTSLEPSHVLTACGVPHEIVHGSLRLSLGKMNTQENVDRVLEVLPEIVQKLRNMSPLTPQEYRKF</sequence>
<feature type="binding site" evidence="9">
    <location>
        <position position="182"/>
    </location>
    <ligand>
        <name>pyridoxal 5'-phosphate</name>
        <dbReference type="ChEBI" id="CHEBI:597326"/>
    </ligand>
</feature>
<dbReference type="GO" id="GO:0030170">
    <property type="term" value="F:pyridoxal phosphate binding"/>
    <property type="evidence" value="ECO:0007669"/>
    <property type="project" value="UniProtKB-UniRule"/>
</dbReference>
<evidence type="ECO:0000256" key="3">
    <source>
        <dbReference type="ARBA" id="ARBA00022490"/>
    </source>
</evidence>
<feature type="active site" description="Cysteine persulfide intermediate" evidence="9">
    <location>
        <position position="327"/>
    </location>
</feature>
<dbReference type="GO" id="GO:0046872">
    <property type="term" value="F:metal ion binding"/>
    <property type="evidence" value="ECO:0007669"/>
    <property type="project" value="UniProtKB-KW"/>
</dbReference>
<feature type="domain" description="Aminotransferase class V" evidence="11">
    <location>
        <begin position="7"/>
        <end position="368"/>
    </location>
</feature>
<evidence type="ECO:0000259" key="11">
    <source>
        <dbReference type="Pfam" id="PF00266"/>
    </source>
</evidence>
<evidence type="ECO:0000256" key="4">
    <source>
        <dbReference type="ARBA" id="ARBA00022679"/>
    </source>
</evidence>
<dbReference type="GO" id="GO:1990221">
    <property type="term" value="C:L-cysteine desulfurase complex"/>
    <property type="evidence" value="ECO:0007669"/>
    <property type="project" value="UniProtKB-ARBA"/>
</dbReference>
<dbReference type="Gene3D" id="3.90.1150.10">
    <property type="entry name" value="Aspartate Aminotransferase, domain 1"/>
    <property type="match status" value="1"/>
</dbReference>